<feature type="domain" description="RNA polymerase sigma-70 region 2" evidence="5">
    <location>
        <begin position="28"/>
        <end position="95"/>
    </location>
</feature>
<dbReference type="Proteomes" id="UP000245618">
    <property type="component" value="Unassembled WGS sequence"/>
</dbReference>
<dbReference type="GO" id="GO:0006352">
    <property type="term" value="P:DNA-templated transcription initiation"/>
    <property type="evidence" value="ECO:0007669"/>
    <property type="project" value="InterPro"/>
</dbReference>
<dbReference type="SUPFAM" id="SSF88946">
    <property type="entry name" value="Sigma2 domain of RNA polymerase sigma factors"/>
    <property type="match status" value="1"/>
</dbReference>
<dbReference type="PANTHER" id="PTHR43133">
    <property type="entry name" value="RNA POLYMERASE ECF-TYPE SIGMA FACTO"/>
    <property type="match status" value="1"/>
</dbReference>
<sequence>MKVINLHQEENEIITLAVKNNRQAQQCIYSKYASKMLSVCRQYIKDVQLAEDVMITAFMKVFVNLSRFENKGSFEGWIRRTMINECISFIRVQKKVHFLEDTVGFEEVGNETDIQFSIEDIQGLIDSLPDGYKIVFNLFVIEGYKHKEIASMLGINEGTSKSQFAHARRILKSQISILKNKEKYSCVQTI</sequence>
<evidence type="ECO:0000259" key="6">
    <source>
        <dbReference type="Pfam" id="PF08281"/>
    </source>
</evidence>
<dbReference type="SUPFAM" id="SSF88659">
    <property type="entry name" value="Sigma3 and sigma4 domains of RNA polymerase sigma factors"/>
    <property type="match status" value="1"/>
</dbReference>
<dbReference type="InterPro" id="IPR007627">
    <property type="entry name" value="RNA_pol_sigma70_r2"/>
</dbReference>
<dbReference type="OrthoDB" id="1056775at2"/>
<keyword evidence="4" id="KW-0804">Transcription</keyword>
<dbReference type="EMBL" id="QCZH01000014">
    <property type="protein sequence ID" value="PWA08361.1"/>
    <property type="molecule type" value="Genomic_DNA"/>
</dbReference>
<evidence type="ECO:0000256" key="1">
    <source>
        <dbReference type="ARBA" id="ARBA00010641"/>
    </source>
</evidence>
<evidence type="ECO:0000313" key="7">
    <source>
        <dbReference type="EMBL" id="PWA08361.1"/>
    </source>
</evidence>
<dbReference type="AlphaFoldDB" id="A0A2U1JT66"/>
<dbReference type="RefSeq" id="WP_116763859.1">
    <property type="nucleotide sequence ID" value="NZ_QCZH01000014.1"/>
</dbReference>
<feature type="domain" description="RNA polymerase sigma factor 70 region 4 type 2" evidence="6">
    <location>
        <begin position="119"/>
        <end position="169"/>
    </location>
</feature>
<dbReference type="InterPro" id="IPR036388">
    <property type="entry name" value="WH-like_DNA-bd_sf"/>
</dbReference>
<evidence type="ECO:0000256" key="2">
    <source>
        <dbReference type="ARBA" id="ARBA00023015"/>
    </source>
</evidence>
<reference evidence="7 8" key="1">
    <citation type="submission" date="2018-04" db="EMBL/GenBank/DDBJ databases">
        <title>Flavobacterium sp. nov., isolated from glacier ice.</title>
        <authorList>
            <person name="Liu Q."/>
            <person name="Xin Y.-H."/>
        </authorList>
    </citation>
    <scope>NUCLEOTIDE SEQUENCE [LARGE SCALE GENOMIC DNA]</scope>
    <source>
        <strain evidence="7 8">LB2P30</strain>
    </source>
</reference>
<keyword evidence="8" id="KW-1185">Reference proteome</keyword>
<dbReference type="InterPro" id="IPR013324">
    <property type="entry name" value="RNA_pol_sigma_r3/r4-like"/>
</dbReference>
<dbReference type="InterPro" id="IPR013249">
    <property type="entry name" value="RNA_pol_sigma70_r4_t2"/>
</dbReference>
<evidence type="ECO:0000256" key="3">
    <source>
        <dbReference type="ARBA" id="ARBA00023082"/>
    </source>
</evidence>
<comment type="similarity">
    <text evidence="1">Belongs to the sigma-70 factor family. ECF subfamily.</text>
</comment>
<evidence type="ECO:0000256" key="4">
    <source>
        <dbReference type="ARBA" id="ARBA00023163"/>
    </source>
</evidence>
<dbReference type="NCBIfam" id="TIGR02937">
    <property type="entry name" value="sigma70-ECF"/>
    <property type="match status" value="1"/>
</dbReference>
<keyword evidence="2" id="KW-0805">Transcription regulation</keyword>
<dbReference type="Gene3D" id="1.10.10.10">
    <property type="entry name" value="Winged helix-like DNA-binding domain superfamily/Winged helix DNA-binding domain"/>
    <property type="match status" value="1"/>
</dbReference>
<name>A0A2U1JT66_9FLAO</name>
<protein>
    <submittedName>
        <fullName evidence="7">RNA polymerase subunit sigma-70</fullName>
    </submittedName>
</protein>
<organism evidence="7 8">
    <name type="scientific">Flavobacterium laiguense</name>
    <dbReference type="NCBI Taxonomy" id="2169409"/>
    <lineage>
        <taxon>Bacteria</taxon>
        <taxon>Pseudomonadati</taxon>
        <taxon>Bacteroidota</taxon>
        <taxon>Flavobacteriia</taxon>
        <taxon>Flavobacteriales</taxon>
        <taxon>Flavobacteriaceae</taxon>
        <taxon>Flavobacterium</taxon>
    </lineage>
</organism>
<dbReference type="GO" id="GO:0016987">
    <property type="term" value="F:sigma factor activity"/>
    <property type="evidence" value="ECO:0007669"/>
    <property type="project" value="UniProtKB-KW"/>
</dbReference>
<evidence type="ECO:0000259" key="5">
    <source>
        <dbReference type="Pfam" id="PF04542"/>
    </source>
</evidence>
<accession>A0A2U1JT66</accession>
<keyword evidence="3" id="KW-0731">Sigma factor</keyword>
<comment type="caution">
    <text evidence="7">The sequence shown here is derived from an EMBL/GenBank/DDBJ whole genome shotgun (WGS) entry which is preliminary data.</text>
</comment>
<dbReference type="Pfam" id="PF04542">
    <property type="entry name" value="Sigma70_r2"/>
    <property type="match status" value="1"/>
</dbReference>
<dbReference type="Gene3D" id="1.10.1740.10">
    <property type="match status" value="1"/>
</dbReference>
<dbReference type="PANTHER" id="PTHR43133:SF46">
    <property type="entry name" value="RNA POLYMERASE SIGMA-70 FACTOR ECF SUBFAMILY"/>
    <property type="match status" value="1"/>
</dbReference>
<dbReference type="Pfam" id="PF08281">
    <property type="entry name" value="Sigma70_r4_2"/>
    <property type="match status" value="1"/>
</dbReference>
<dbReference type="InterPro" id="IPR014284">
    <property type="entry name" value="RNA_pol_sigma-70_dom"/>
</dbReference>
<dbReference type="GO" id="GO:0003677">
    <property type="term" value="F:DNA binding"/>
    <property type="evidence" value="ECO:0007669"/>
    <property type="project" value="InterPro"/>
</dbReference>
<proteinExistence type="inferred from homology"/>
<gene>
    <name evidence="7" type="ORF">DB891_12215</name>
</gene>
<dbReference type="InterPro" id="IPR013325">
    <property type="entry name" value="RNA_pol_sigma_r2"/>
</dbReference>
<dbReference type="InterPro" id="IPR039425">
    <property type="entry name" value="RNA_pol_sigma-70-like"/>
</dbReference>
<evidence type="ECO:0000313" key="8">
    <source>
        <dbReference type="Proteomes" id="UP000245618"/>
    </source>
</evidence>